<name>A0A7J7RH26_MYOMY</name>
<evidence type="ECO:0000313" key="2">
    <source>
        <dbReference type="EMBL" id="KAF6275449.1"/>
    </source>
</evidence>
<sequence>MSPRWKVGPAPQILMLLSVPLPPPCGPGKASGPHRGGCRDRFHTGCGEPCFLSPLSDTQTSPCYQGPSSLSLPSSVGDQGRQDRNNVQRRVRGSGVSLETPHKRMSIGRHRSKSPTPWELTSPGLSPQHTLNLGSCLPVLL</sequence>
<dbReference type="AlphaFoldDB" id="A0A7J7RH26"/>
<dbReference type="Proteomes" id="UP000527355">
    <property type="component" value="Unassembled WGS sequence"/>
</dbReference>
<accession>A0A7J7RH26</accession>
<evidence type="ECO:0000313" key="3">
    <source>
        <dbReference type="Proteomes" id="UP000527355"/>
    </source>
</evidence>
<reference evidence="2 3" key="1">
    <citation type="journal article" date="2020" name="Nature">
        <title>Six reference-quality genomes reveal evolution of bat adaptations.</title>
        <authorList>
            <person name="Jebb D."/>
            <person name="Huang Z."/>
            <person name="Pippel M."/>
            <person name="Hughes G.M."/>
            <person name="Lavrichenko K."/>
            <person name="Devanna P."/>
            <person name="Winkler S."/>
            <person name="Jermiin L.S."/>
            <person name="Skirmuntt E.C."/>
            <person name="Katzourakis A."/>
            <person name="Burkitt-Gray L."/>
            <person name="Ray D.A."/>
            <person name="Sullivan K.A.M."/>
            <person name="Roscito J.G."/>
            <person name="Kirilenko B.M."/>
            <person name="Davalos L.M."/>
            <person name="Corthals A.P."/>
            <person name="Power M.L."/>
            <person name="Jones G."/>
            <person name="Ransome R.D."/>
            <person name="Dechmann D.K.N."/>
            <person name="Locatelli A.G."/>
            <person name="Puechmaille S.J."/>
            <person name="Fedrigo O."/>
            <person name="Jarvis E.D."/>
            <person name="Hiller M."/>
            <person name="Vernes S.C."/>
            <person name="Myers E.W."/>
            <person name="Teeling E.C."/>
        </authorList>
    </citation>
    <scope>NUCLEOTIDE SEQUENCE [LARGE SCALE GENOMIC DNA]</scope>
    <source>
        <strain evidence="2">MMyoMyo1</strain>
        <tissue evidence="2">Flight muscle</tissue>
    </source>
</reference>
<protein>
    <submittedName>
        <fullName evidence="2">Uncharacterized protein</fullName>
    </submittedName>
</protein>
<keyword evidence="3" id="KW-1185">Reference proteome</keyword>
<organism evidence="2 3">
    <name type="scientific">Myotis myotis</name>
    <name type="common">Greater mouse-eared bat</name>
    <name type="synonym">Vespertilio myotis</name>
    <dbReference type="NCBI Taxonomy" id="51298"/>
    <lineage>
        <taxon>Eukaryota</taxon>
        <taxon>Metazoa</taxon>
        <taxon>Chordata</taxon>
        <taxon>Craniata</taxon>
        <taxon>Vertebrata</taxon>
        <taxon>Euteleostomi</taxon>
        <taxon>Mammalia</taxon>
        <taxon>Eutheria</taxon>
        <taxon>Laurasiatheria</taxon>
        <taxon>Chiroptera</taxon>
        <taxon>Yangochiroptera</taxon>
        <taxon>Vespertilionidae</taxon>
        <taxon>Myotis</taxon>
    </lineage>
</organism>
<comment type="caution">
    <text evidence="2">The sequence shown here is derived from an EMBL/GenBank/DDBJ whole genome shotgun (WGS) entry which is preliminary data.</text>
</comment>
<proteinExistence type="predicted"/>
<evidence type="ECO:0000256" key="1">
    <source>
        <dbReference type="SAM" id="MobiDB-lite"/>
    </source>
</evidence>
<feature type="compositionally biased region" description="Basic residues" evidence="1">
    <location>
        <begin position="103"/>
        <end position="113"/>
    </location>
</feature>
<feature type="region of interest" description="Disordered" evidence="1">
    <location>
        <begin position="58"/>
        <end position="124"/>
    </location>
</feature>
<feature type="compositionally biased region" description="Low complexity" evidence="1">
    <location>
        <begin position="67"/>
        <end position="79"/>
    </location>
</feature>
<gene>
    <name evidence="2" type="ORF">mMyoMyo1_010307</name>
</gene>
<dbReference type="EMBL" id="JABWUV010000027">
    <property type="protein sequence ID" value="KAF6275449.1"/>
    <property type="molecule type" value="Genomic_DNA"/>
</dbReference>